<dbReference type="EMBL" id="CP018477">
    <property type="protein sequence ID" value="ASV74600.1"/>
    <property type="molecule type" value="Genomic_DNA"/>
</dbReference>
<feature type="compositionally biased region" description="Low complexity" evidence="9">
    <location>
        <begin position="91"/>
        <end position="101"/>
    </location>
</feature>
<evidence type="ECO:0000313" key="12">
    <source>
        <dbReference type="EMBL" id="ASV74600.1"/>
    </source>
</evidence>
<dbReference type="PANTHER" id="PTHR30050">
    <property type="entry name" value="CHROMOSOMAL REPLICATION INITIATOR PROTEIN DNAA"/>
    <property type="match status" value="1"/>
</dbReference>
<dbReference type="CDD" id="cd00009">
    <property type="entry name" value="AAA"/>
    <property type="match status" value="1"/>
</dbReference>
<dbReference type="PANTHER" id="PTHR30050:SF2">
    <property type="entry name" value="CHROMOSOMAL REPLICATION INITIATOR PROTEIN DNAA"/>
    <property type="match status" value="1"/>
</dbReference>
<dbReference type="KEGG" id="ttf:THTE_1998"/>
<dbReference type="InterPro" id="IPR027417">
    <property type="entry name" value="P-loop_NTPase"/>
</dbReference>
<comment type="function">
    <text evidence="7">Plays an essential role in the initiation and regulation of chromosomal replication. ATP-DnaA binds to the origin of replication (oriC) to initiate formation of the DNA replication initiation complex once per cell cycle. Binds the DnaA box (a 9 base pair repeat at the origin) and separates the double-stranded (ds)DNA. Forms a right-handed helical filament on oriC DNA; dsDNA binds to the exterior of the filament while single-stranded (ss)DNA is stabiized in the filament's interior. The ATP-DnaA-oriC complex binds and stabilizes one strand of the AT-rich DNA unwinding element (DUE), permitting loading of DNA polymerase. After initiation quickly degrades to an ADP-DnaA complex that is not apt for DNA replication. Binds acidic phospholipids.</text>
</comment>
<keyword evidence="3 7" id="KW-0547">Nucleotide-binding</keyword>
<dbReference type="GO" id="GO:0006275">
    <property type="term" value="P:regulation of DNA replication"/>
    <property type="evidence" value="ECO:0007669"/>
    <property type="project" value="InterPro"/>
</dbReference>
<protein>
    <recommendedName>
        <fullName evidence="7">Chromosomal replication initiator protein DnaA</fullName>
    </recommendedName>
</protein>
<dbReference type="SMART" id="SM00382">
    <property type="entry name" value="AAA"/>
    <property type="match status" value="1"/>
</dbReference>
<sequence>MADKVGYERYALWFGRRTRFLWDGAQLTLQVANSFYVDWIRTVFHDAIEEACQAVFGKIPQVHYEWNENLSTSEEEEPVLARPTTRPGKGSTRSSAAATKRATSRESLSSHTQTFSLEDLPLFAHLAHARECSAENDASCAECITSDSLTAPKPILSAVGSRETAGTLEALNDASHKPCGFAPHIAGEAPADPSDDEIEPTCDGCDSSGDFLRVLPHTTVEAPDGREANGNTKEKREEPLDATHVHGTQGRPNSAGSEPRAVNRANALGLGDLETFVVGDCNRLAYAAAETVTRKLGSYSPLVIHGPSGVGKTHLLEGIWKTVKKRNPRVAALYLSAEQFTSAYVEALQSGTIPVFRQKYRGVQLLILDDLQFFGGKRQTQIELLYTLDTLMKNGCQVVCAADRPPSELRELTPELRSRLESGIVCRIDPPDFATRVKIVENFCLATNFSLDREVQQWIAESFARSVRQIIGALRRLEAAARALKRVPDRQLAGEILSDLLPEGTKQVTLADIEREVCRAFALPPGTLQSDRKDRIVTQPRMLAMWLARKCTRANLSEIGRFFGRRSHATVISAQKRVEEWLSGQEAMASSEGQRPLRETIREIERRLRAG</sequence>
<gene>
    <name evidence="12" type="ORF">THTE_1998</name>
</gene>
<dbReference type="InterPro" id="IPR003593">
    <property type="entry name" value="AAA+_ATPase"/>
</dbReference>
<feature type="region of interest" description="Disordered" evidence="9">
    <location>
        <begin position="221"/>
        <end position="259"/>
    </location>
</feature>
<dbReference type="GO" id="GO:0005886">
    <property type="term" value="C:plasma membrane"/>
    <property type="evidence" value="ECO:0007669"/>
    <property type="project" value="TreeGrafter"/>
</dbReference>
<dbReference type="GO" id="GO:0005524">
    <property type="term" value="F:ATP binding"/>
    <property type="evidence" value="ECO:0007669"/>
    <property type="project" value="UniProtKB-KW"/>
</dbReference>
<comment type="similarity">
    <text evidence="8">Belongs to the DnaA family.</text>
</comment>
<keyword evidence="4 7" id="KW-0067">ATP-binding</keyword>
<dbReference type="PROSITE" id="PS01008">
    <property type="entry name" value="DNAA"/>
    <property type="match status" value="1"/>
</dbReference>
<dbReference type="InterPro" id="IPR038454">
    <property type="entry name" value="DnaA_N_sf"/>
</dbReference>
<evidence type="ECO:0000256" key="1">
    <source>
        <dbReference type="ARBA" id="ARBA00022490"/>
    </source>
</evidence>
<keyword evidence="13" id="KW-1185">Reference proteome</keyword>
<evidence type="ECO:0000256" key="2">
    <source>
        <dbReference type="ARBA" id="ARBA00022705"/>
    </source>
</evidence>
<dbReference type="GO" id="GO:0006270">
    <property type="term" value="P:DNA replication initiation"/>
    <property type="evidence" value="ECO:0007669"/>
    <property type="project" value="InterPro"/>
</dbReference>
<dbReference type="CDD" id="cd06571">
    <property type="entry name" value="Bac_DnaA_C"/>
    <property type="match status" value="1"/>
</dbReference>
<dbReference type="Pfam" id="PF11638">
    <property type="entry name" value="DnaA_N"/>
    <property type="match status" value="1"/>
</dbReference>
<feature type="region of interest" description="Disordered" evidence="9">
    <location>
        <begin position="73"/>
        <end position="112"/>
    </location>
</feature>
<evidence type="ECO:0000259" key="10">
    <source>
        <dbReference type="SMART" id="SM00382"/>
    </source>
</evidence>
<keyword evidence="6 7" id="KW-0238">DNA-binding</keyword>
<dbReference type="GO" id="GO:0003688">
    <property type="term" value="F:DNA replication origin binding"/>
    <property type="evidence" value="ECO:0007669"/>
    <property type="project" value="InterPro"/>
</dbReference>
<dbReference type="InterPro" id="IPR013317">
    <property type="entry name" value="DnaA_dom"/>
</dbReference>
<dbReference type="Gene3D" id="1.10.8.60">
    <property type="match status" value="1"/>
</dbReference>
<dbReference type="InterPro" id="IPR020591">
    <property type="entry name" value="Chromosome_initiator_DnaA-like"/>
</dbReference>
<dbReference type="GO" id="GO:0008289">
    <property type="term" value="F:lipid binding"/>
    <property type="evidence" value="ECO:0007669"/>
    <property type="project" value="UniProtKB-KW"/>
</dbReference>
<proteinExistence type="inferred from homology"/>
<dbReference type="InterPro" id="IPR010921">
    <property type="entry name" value="Trp_repressor/repl_initiator"/>
</dbReference>
<dbReference type="Pfam" id="PF00308">
    <property type="entry name" value="Bac_DnaA"/>
    <property type="match status" value="1"/>
</dbReference>
<dbReference type="Gene3D" id="3.30.300.180">
    <property type="match status" value="1"/>
</dbReference>
<accession>A0A286RF59</accession>
<name>A0A286RF59_9BACT</name>
<evidence type="ECO:0000259" key="11">
    <source>
        <dbReference type="SMART" id="SM00760"/>
    </source>
</evidence>
<evidence type="ECO:0000313" key="13">
    <source>
        <dbReference type="Proteomes" id="UP000215086"/>
    </source>
</evidence>
<evidence type="ECO:0000256" key="7">
    <source>
        <dbReference type="RuleBase" id="RU000577"/>
    </source>
</evidence>
<feature type="domain" description="AAA+ ATPase" evidence="10">
    <location>
        <begin position="298"/>
        <end position="429"/>
    </location>
</feature>
<dbReference type="InterPro" id="IPR024633">
    <property type="entry name" value="DnaA_N_dom"/>
</dbReference>
<dbReference type="Gene3D" id="1.10.1750.10">
    <property type="match status" value="1"/>
</dbReference>
<dbReference type="InterPro" id="IPR018312">
    <property type="entry name" value="Chromosome_initiator_DnaA_CS"/>
</dbReference>
<dbReference type="AlphaFoldDB" id="A0A286RF59"/>
<dbReference type="Pfam" id="PF08299">
    <property type="entry name" value="Bac_DnaA_C"/>
    <property type="match status" value="1"/>
</dbReference>
<reference evidence="12 13" key="1">
    <citation type="journal article" name="Front. Microbiol.">
        <title>Sugar Metabolism of the First Thermophilic Planctomycete Thermogutta terrifontis: Comparative Genomic and Transcriptomic Approaches.</title>
        <authorList>
            <person name="Elcheninov A.G."/>
            <person name="Menzel P."/>
            <person name="Gudbergsdottir S.R."/>
            <person name="Slesarev A.I."/>
            <person name="Kadnikov V.V."/>
            <person name="Krogh A."/>
            <person name="Bonch-Osmolovskaya E.A."/>
            <person name="Peng X."/>
            <person name="Kublanov I.V."/>
        </authorList>
    </citation>
    <scope>NUCLEOTIDE SEQUENCE [LARGE SCALE GENOMIC DNA]</scope>
    <source>
        <strain evidence="12 13">R1</strain>
    </source>
</reference>
<dbReference type="PRINTS" id="PR00051">
    <property type="entry name" value="DNAA"/>
</dbReference>
<organism evidence="12 13">
    <name type="scientific">Thermogutta terrifontis</name>
    <dbReference type="NCBI Taxonomy" id="1331910"/>
    <lineage>
        <taxon>Bacteria</taxon>
        <taxon>Pseudomonadati</taxon>
        <taxon>Planctomycetota</taxon>
        <taxon>Planctomycetia</taxon>
        <taxon>Pirellulales</taxon>
        <taxon>Thermoguttaceae</taxon>
        <taxon>Thermogutta</taxon>
    </lineage>
</organism>
<keyword evidence="1" id="KW-0963">Cytoplasm</keyword>
<dbReference type="Proteomes" id="UP000215086">
    <property type="component" value="Chromosome"/>
</dbReference>
<feature type="domain" description="Chromosomal replication initiator DnaA C-terminal" evidence="11">
    <location>
        <begin position="509"/>
        <end position="578"/>
    </location>
</feature>
<evidence type="ECO:0000256" key="9">
    <source>
        <dbReference type="SAM" id="MobiDB-lite"/>
    </source>
</evidence>
<keyword evidence="5" id="KW-0446">Lipid-binding</keyword>
<dbReference type="InterPro" id="IPR013159">
    <property type="entry name" value="DnaA_C"/>
</dbReference>
<dbReference type="SUPFAM" id="SSF52540">
    <property type="entry name" value="P-loop containing nucleoside triphosphate hydrolases"/>
    <property type="match status" value="1"/>
</dbReference>
<feature type="compositionally biased region" description="Basic and acidic residues" evidence="9">
    <location>
        <begin position="223"/>
        <end position="244"/>
    </location>
</feature>
<dbReference type="SMART" id="SM00760">
    <property type="entry name" value="Bac_DnaA_C"/>
    <property type="match status" value="1"/>
</dbReference>
<dbReference type="SUPFAM" id="SSF48295">
    <property type="entry name" value="TrpR-like"/>
    <property type="match status" value="1"/>
</dbReference>
<evidence type="ECO:0000256" key="4">
    <source>
        <dbReference type="ARBA" id="ARBA00022840"/>
    </source>
</evidence>
<evidence type="ECO:0000256" key="6">
    <source>
        <dbReference type="ARBA" id="ARBA00023125"/>
    </source>
</evidence>
<evidence type="ECO:0000256" key="3">
    <source>
        <dbReference type="ARBA" id="ARBA00022741"/>
    </source>
</evidence>
<keyword evidence="2 7" id="KW-0235">DNA replication</keyword>
<dbReference type="Gene3D" id="3.40.50.300">
    <property type="entry name" value="P-loop containing nucleotide triphosphate hydrolases"/>
    <property type="match status" value="1"/>
</dbReference>
<evidence type="ECO:0000256" key="8">
    <source>
        <dbReference type="RuleBase" id="RU004227"/>
    </source>
</evidence>
<evidence type="ECO:0000256" key="5">
    <source>
        <dbReference type="ARBA" id="ARBA00023121"/>
    </source>
</evidence>